<dbReference type="Proteomes" id="UP000198224">
    <property type="component" value="Chromosome I"/>
</dbReference>
<dbReference type="Pfam" id="PF00535">
    <property type="entry name" value="Glycos_transf_2"/>
    <property type="match status" value="1"/>
</dbReference>
<feature type="transmembrane region" description="Helical" evidence="1">
    <location>
        <begin position="302"/>
        <end position="326"/>
    </location>
</feature>
<keyword evidence="3" id="KW-0808">Transferase</keyword>
<dbReference type="PANTHER" id="PTHR43685">
    <property type="entry name" value="GLYCOSYLTRANSFERASE"/>
    <property type="match status" value="1"/>
</dbReference>
<dbReference type="SUPFAM" id="SSF53448">
    <property type="entry name" value="Nucleotide-diphospho-sugar transferases"/>
    <property type="match status" value="1"/>
</dbReference>
<dbReference type="GO" id="GO:0016740">
    <property type="term" value="F:transferase activity"/>
    <property type="evidence" value="ECO:0007669"/>
    <property type="project" value="UniProtKB-KW"/>
</dbReference>
<name>A0A1C4U385_9ACTN</name>
<dbReference type="PANTHER" id="PTHR43685:SF2">
    <property type="entry name" value="GLYCOSYLTRANSFERASE 2-LIKE DOMAIN-CONTAINING PROTEIN"/>
    <property type="match status" value="1"/>
</dbReference>
<keyword evidence="1" id="KW-0812">Transmembrane</keyword>
<dbReference type="InterPro" id="IPR029044">
    <property type="entry name" value="Nucleotide-diphossugar_trans"/>
</dbReference>
<dbReference type="RefSeq" id="WP_157742383.1">
    <property type="nucleotide sequence ID" value="NZ_LT607409.1"/>
</dbReference>
<evidence type="ECO:0000313" key="3">
    <source>
        <dbReference type="EMBL" id="SCE66104.1"/>
    </source>
</evidence>
<reference evidence="4" key="1">
    <citation type="submission" date="2016-06" db="EMBL/GenBank/DDBJ databases">
        <authorList>
            <person name="Varghese N."/>
            <person name="Submissions Spin"/>
        </authorList>
    </citation>
    <scope>NUCLEOTIDE SEQUENCE [LARGE SCALE GENOMIC DNA]</scope>
    <source>
        <strain evidence="4">DSM 45160</strain>
    </source>
</reference>
<feature type="transmembrane region" description="Helical" evidence="1">
    <location>
        <begin position="249"/>
        <end position="282"/>
    </location>
</feature>
<dbReference type="InterPro" id="IPR050834">
    <property type="entry name" value="Glycosyltransf_2"/>
</dbReference>
<dbReference type="Gene3D" id="3.90.550.10">
    <property type="entry name" value="Spore Coat Polysaccharide Biosynthesis Protein SpsA, Chain A"/>
    <property type="match status" value="1"/>
</dbReference>
<feature type="domain" description="Glycosyltransferase 2-like" evidence="2">
    <location>
        <begin position="10"/>
        <end position="121"/>
    </location>
</feature>
<sequence length="341" mass="37372">MKPAKTPLVSVVIPCHNSRKTIALSVLSALHQTHPSVEVIVVDDASTDETPEIVRKLGCTLIELTENVGAGPARNRGIAASSGDILFFLDSDVALAPDAVANAVKIFEENPSYGAVWGVYGDRPLVDDGVVEWVQVLYGHYRATRKLGPARTGHFASGAVPRWVIDDIGAFDERLRGQYANEDHEFSLRIAEHHPVTRTLSVVGYHDDDDQLSLILRKLYRRAGSLVPLVLKQRELKPEREATHRPAEVAAAFLATTSLPLVLVSPYLAAVPVAFLTWFIGVDLPLLNYVRRTAGWRLVPPSALLSFLYSLAISAGALSGGMRYVLDARFRQRYRTPAGVH</sequence>
<protein>
    <submittedName>
        <fullName evidence="3">Glycosyltransferase, catalytic subunit of cellulose synthase and poly-beta-1,6-N-acetylglucosamine synthase</fullName>
    </submittedName>
</protein>
<dbReference type="EMBL" id="LT607409">
    <property type="protein sequence ID" value="SCE66104.1"/>
    <property type="molecule type" value="Genomic_DNA"/>
</dbReference>
<keyword evidence="1" id="KW-0472">Membrane</keyword>
<dbReference type="AlphaFoldDB" id="A0A1C4U385"/>
<evidence type="ECO:0000259" key="2">
    <source>
        <dbReference type="Pfam" id="PF00535"/>
    </source>
</evidence>
<dbReference type="CDD" id="cd00761">
    <property type="entry name" value="Glyco_tranf_GTA_type"/>
    <property type="match status" value="1"/>
</dbReference>
<dbReference type="InterPro" id="IPR001173">
    <property type="entry name" value="Glyco_trans_2-like"/>
</dbReference>
<keyword evidence="4" id="KW-1185">Reference proteome</keyword>
<accession>A0A1C4U385</accession>
<gene>
    <name evidence="3" type="ORF">GA0070612_0042</name>
</gene>
<proteinExistence type="predicted"/>
<organism evidence="3 4">
    <name type="scientific">Micromonospora chokoriensis</name>
    <dbReference type="NCBI Taxonomy" id="356851"/>
    <lineage>
        <taxon>Bacteria</taxon>
        <taxon>Bacillati</taxon>
        <taxon>Actinomycetota</taxon>
        <taxon>Actinomycetes</taxon>
        <taxon>Micromonosporales</taxon>
        <taxon>Micromonosporaceae</taxon>
        <taxon>Micromonospora</taxon>
    </lineage>
</organism>
<keyword evidence="1" id="KW-1133">Transmembrane helix</keyword>
<evidence type="ECO:0000313" key="4">
    <source>
        <dbReference type="Proteomes" id="UP000198224"/>
    </source>
</evidence>
<evidence type="ECO:0000256" key="1">
    <source>
        <dbReference type="SAM" id="Phobius"/>
    </source>
</evidence>